<sequence>MEINQLGLFHGRWQANSGRSPARCELGSTASPVMSLRRCASGRLGNALPLSKVVKFLDYFYPQKSLT</sequence>
<evidence type="ECO:0000313" key="1">
    <source>
        <dbReference type="EMBL" id="JAH05000.1"/>
    </source>
</evidence>
<protein>
    <submittedName>
        <fullName evidence="1">Uncharacterized protein</fullName>
    </submittedName>
</protein>
<dbReference type="EMBL" id="GBXM01103577">
    <property type="protein sequence ID" value="JAH05000.1"/>
    <property type="molecule type" value="Transcribed_RNA"/>
</dbReference>
<dbReference type="AlphaFoldDB" id="A0A0E9PLN7"/>
<reference evidence="1" key="2">
    <citation type="journal article" date="2015" name="Fish Shellfish Immunol.">
        <title>Early steps in the European eel (Anguilla anguilla)-Vibrio vulnificus interaction in the gills: Role of the RtxA13 toxin.</title>
        <authorList>
            <person name="Callol A."/>
            <person name="Pajuelo D."/>
            <person name="Ebbesson L."/>
            <person name="Teles M."/>
            <person name="MacKenzie S."/>
            <person name="Amaro C."/>
        </authorList>
    </citation>
    <scope>NUCLEOTIDE SEQUENCE</scope>
</reference>
<organism evidence="1">
    <name type="scientific">Anguilla anguilla</name>
    <name type="common">European freshwater eel</name>
    <name type="synonym">Muraena anguilla</name>
    <dbReference type="NCBI Taxonomy" id="7936"/>
    <lineage>
        <taxon>Eukaryota</taxon>
        <taxon>Metazoa</taxon>
        <taxon>Chordata</taxon>
        <taxon>Craniata</taxon>
        <taxon>Vertebrata</taxon>
        <taxon>Euteleostomi</taxon>
        <taxon>Actinopterygii</taxon>
        <taxon>Neopterygii</taxon>
        <taxon>Teleostei</taxon>
        <taxon>Anguilliformes</taxon>
        <taxon>Anguillidae</taxon>
        <taxon>Anguilla</taxon>
    </lineage>
</organism>
<proteinExistence type="predicted"/>
<accession>A0A0E9PLN7</accession>
<reference evidence="1" key="1">
    <citation type="submission" date="2014-11" db="EMBL/GenBank/DDBJ databases">
        <authorList>
            <person name="Amaro Gonzalez C."/>
        </authorList>
    </citation>
    <scope>NUCLEOTIDE SEQUENCE</scope>
</reference>
<name>A0A0E9PLN7_ANGAN</name>